<keyword evidence="3 8" id="KW-0813">Transport</keyword>
<evidence type="ECO:0000256" key="9">
    <source>
        <dbReference type="SAM" id="MobiDB-lite"/>
    </source>
</evidence>
<evidence type="ECO:0000256" key="3">
    <source>
        <dbReference type="ARBA" id="ARBA00022448"/>
    </source>
</evidence>
<evidence type="ECO:0000256" key="4">
    <source>
        <dbReference type="ARBA" id="ARBA00022475"/>
    </source>
</evidence>
<dbReference type="Pfam" id="PF00230">
    <property type="entry name" value="MIP"/>
    <property type="match status" value="1"/>
</dbReference>
<organism evidence="11 12">
    <name type="scientific">Salana multivorans</name>
    <dbReference type="NCBI Taxonomy" id="120377"/>
    <lineage>
        <taxon>Bacteria</taxon>
        <taxon>Bacillati</taxon>
        <taxon>Actinomycetota</taxon>
        <taxon>Actinomycetes</taxon>
        <taxon>Micrococcales</taxon>
        <taxon>Beutenbergiaceae</taxon>
        <taxon>Salana</taxon>
    </lineage>
</organism>
<evidence type="ECO:0000256" key="5">
    <source>
        <dbReference type="ARBA" id="ARBA00022692"/>
    </source>
</evidence>
<dbReference type="AlphaFoldDB" id="A0A3N2DCK8"/>
<comment type="caution">
    <text evidence="11">The sequence shown here is derived from an EMBL/GenBank/DDBJ whole genome shotgun (WGS) entry which is preliminary data.</text>
</comment>
<evidence type="ECO:0000256" key="6">
    <source>
        <dbReference type="ARBA" id="ARBA00022989"/>
    </source>
</evidence>
<feature type="transmembrane region" description="Helical" evidence="10">
    <location>
        <begin position="198"/>
        <end position="219"/>
    </location>
</feature>
<dbReference type="InterPro" id="IPR023271">
    <property type="entry name" value="Aquaporin-like"/>
</dbReference>
<comment type="similarity">
    <text evidence="2 8">Belongs to the MIP/aquaporin (TC 1.A.8) family.</text>
</comment>
<accession>A0A3N2DCK8</accession>
<comment type="subcellular location">
    <subcellularLocation>
        <location evidence="1">Cell membrane</location>
        <topology evidence="1">Multi-pass membrane protein</topology>
    </subcellularLocation>
</comment>
<gene>
    <name evidence="11" type="ORF">EDD28_2041</name>
</gene>
<feature type="compositionally biased region" description="Acidic residues" evidence="9">
    <location>
        <begin position="380"/>
        <end position="394"/>
    </location>
</feature>
<evidence type="ECO:0000313" key="11">
    <source>
        <dbReference type="EMBL" id="ROR97442.1"/>
    </source>
</evidence>
<reference evidence="11 12" key="1">
    <citation type="submission" date="2018-11" db="EMBL/GenBank/DDBJ databases">
        <title>Sequencing the genomes of 1000 actinobacteria strains.</title>
        <authorList>
            <person name="Klenk H.-P."/>
        </authorList>
    </citation>
    <scope>NUCLEOTIDE SEQUENCE [LARGE SCALE GENOMIC DNA]</scope>
    <source>
        <strain evidence="11 12">DSM 13521</strain>
    </source>
</reference>
<protein>
    <submittedName>
        <fullName evidence="11">MIP family channel protein</fullName>
    </submittedName>
</protein>
<keyword evidence="7 10" id="KW-0472">Membrane</keyword>
<dbReference type="PROSITE" id="PS00221">
    <property type="entry name" value="MIP"/>
    <property type="match status" value="1"/>
</dbReference>
<feature type="compositionally biased region" description="Low complexity" evidence="9">
    <location>
        <begin position="365"/>
        <end position="379"/>
    </location>
</feature>
<dbReference type="GO" id="GO:0005886">
    <property type="term" value="C:plasma membrane"/>
    <property type="evidence" value="ECO:0007669"/>
    <property type="project" value="UniProtKB-SubCell"/>
</dbReference>
<name>A0A3N2DCK8_9MICO</name>
<keyword evidence="12" id="KW-1185">Reference proteome</keyword>
<sequence length="394" mass="39409">MSTAVEATDDVELELDVVPSYSLLARVGAEVFGTFVLVLLGVGTALWATASGVAGNGLVVPLAFGIAVLGAASAVGHVSGGHFNPAVTLGAAIARRISWADLVPYWVAQLIGGILASTLLFLLMPSGLATVTGGTNRGWFSGASNGFGDHSPLATSTQGAVQFGLGHAILIEVIATAVFVGVILGVTDKRANVSNAPVAIGFTLAALVALTVPFTNASINPARSTASALFSDFWAISQLWVFWAAPLLGAAIAGVVYLMVTPTPSTEGEWPEASLELTEGRDPEATEVIASGSAAAAVATELGFDDVEADGIDALLSRAAATQAAETVEVEAAEVTAAETVGVEAETTAQAELAAAEVAAAAAAAAEAAAEEAAPAEAVQAEEPESDDDGAARA</sequence>
<dbReference type="PRINTS" id="PR00783">
    <property type="entry name" value="MINTRINSICP"/>
</dbReference>
<dbReference type="GO" id="GO:0015250">
    <property type="term" value="F:water channel activity"/>
    <property type="evidence" value="ECO:0007669"/>
    <property type="project" value="TreeGrafter"/>
</dbReference>
<dbReference type="Gene3D" id="1.20.1080.10">
    <property type="entry name" value="Glycerol uptake facilitator protein"/>
    <property type="match status" value="1"/>
</dbReference>
<feature type="transmembrane region" description="Helical" evidence="10">
    <location>
        <begin position="62"/>
        <end position="81"/>
    </location>
</feature>
<dbReference type="InterPro" id="IPR022357">
    <property type="entry name" value="MIP_CS"/>
</dbReference>
<dbReference type="PANTHER" id="PTHR19139">
    <property type="entry name" value="AQUAPORIN TRANSPORTER"/>
    <property type="match status" value="1"/>
</dbReference>
<evidence type="ECO:0000256" key="8">
    <source>
        <dbReference type="RuleBase" id="RU000477"/>
    </source>
</evidence>
<feature type="transmembrane region" description="Helical" evidence="10">
    <location>
        <begin position="239"/>
        <end position="260"/>
    </location>
</feature>
<dbReference type="RefSeq" id="WP_211339161.1">
    <property type="nucleotide sequence ID" value="NZ_RKHQ01000001.1"/>
</dbReference>
<evidence type="ECO:0000313" key="12">
    <source>
        <dbReference type="Proteomes" id="UP000275356"/>
    </source>
</evidence>
<dbReference type="Proteomes" id="UP000275356">
    <property type="component" value="Unassembled WGS sequence"/>
</dbReference>
<evidence type="ECO:0000256" key="2">
    <source>
        <dbReference type="ARBA" id="ARBA00006175"/>
    </source>
</evidence>
<dbReference type="PANTHER" id="PTHR19139:SF199">
    <property type="entry name" value="MIP17260P"/>
    <property type="match status" value="1"/>
</dbReference>
<dbReference type="SUPFAM" id="SSF81338">
    <property type="entry name" value="Aquaporin-like"/>
    <property type="match status" value="1"/>
</dbReference>
<evidence type="ECO:0000256" key="10">
    <source>
        <dbReference type="SAM" id="Phobius"/>
    </source>
</evidence>
<feature type="transmembrane region" description="Helical" evidence="10">
    <location>
        <begin position="31"/>
        <end position="50"/>
    </location>
</feature>
<dbReference type="CDD" id="cd00333">
    <property type="entry name" value="MIP"/>
    <property type="match status" value="1"/>
</dbReference>
<keyword evidence="4" id="KW-1003">Cell membrane</keyword>
<feature type="region of interest" description="Disordered" evidence="9">
    <location>
        <begin position="365"/>
        <end position="394"/>
    </location>
</feature>
<feature type="transmembrane region" description="Helical" evidence="10">
    <location>
        <begin position="165"/>
        <end position="186"/>
    </location>
</feature>
<dbReference type="InterPro" id="IPR034294">
    <property type="entry name" value="Aquaporin_transptr"/>
</dbReference>
<dbReference type="InterPro" id="IPR000425">
    <property type="entry name" value="MIP"/>
</dbReference>
<proteinExistence type="inferred from homology"/>
<feature type="transmembrane region" description="Helical" evidence="10">
    <location>
        <begin position="102"/>
        <end position="124"/>
    </location>
</feature>
<keyword evidence="5 8" id="KW-0812">Transmembrane</keyword>
<keyword evidence="6 10" id="KW-1133">Transmembrane helix</keyword>
<dbReference type="EMBL" id="RKHQ01000001">
    <property type="protein sequence ID" value="ROR97442.1"/>
    <property type="molecule type" value="Genomic_DNA"/>
</dbReference>
<evidence type="ECO:0000256" key="1">
    <source>
        <dbReference type="ARBA" id="ARBA00004651"/>
    </source>
</evidence>
<evidence type="ECO:0000256" key="7">
    <source>
        <dbReference type="ARBA" id="ARBA00023136"/>
    </source>
</evidence>